<dbReference type="Proteomes" id="UP001196068">
    <property type="component" value="Unassembled WGS sequence"/>
</dbReference>
<evidence type="ECO:0000256" key="2">
    <source>
        <dbReference type="ARBA" id="ARBA00022723"/>
    </source>
</evidence>
<feature type="domain" description="Peptidase M24" evidence="4">
    <location>
        <begin position="333"/>
        <end position="547"/>
    </location>
</feature>
<keyword evidence="7" id="KW-0645">Protease</keyword>
<dbReference type="Pfam" id="PF16188">
    <property type="entry name" value="Peptidase_M24_C"/>
    <property type="match status" value="1"/>
</dbReference>
<keyword evidence="3" id="KW-0378">Hydrolase</keyword>
<proteinExistence type="inferred from homology"/>
<dbReference type="InterPro" id="IPR032416">
    <property type="entry name" value="Peptidase_M24_C"/>
</dbReference>
<dbReference type="Pfam" id="PF01321">
    <property type="entry name" value="Creatinase_N"/>
    <property type="match status" value="1"/>
</dbReference>
<dbReference type="InterPro" id="IPR029149">
    <property type="entry name" value="Creatin/AminoP/Spt16_N"/>
</dbReference>
<dbReference type="FunFam" id="3.90.230.10:FF:000009">
    <property type="entry name" value="xaa-Pro aminopeptidase 2"/>
    <property type="match status" value="1"/>
</dbReference>
<protein>
    <submittedName>
        <fullName evidence="7">Aminopeptidase P family protein</fullName>
    </submittedName>
</protein>
<keyword evidence="8" id="KW-1185">Reference proteome</keyword>
<accession>A0AAF1JWR4</accession>
<dbReference type="Pfam" id="PF16189">
    <property type="entry name" value="Creatinase_N_2"/>
    <property type="match status" value="1"/>
</dbReference>
<keyword evidence="7" id="KW-0031">Aminopeptidase</keyword>
<dbReference type="InterPro" id="IPR036005">
    <property type="entry name" value="Creatinase/aminopeptidase-like"/>
</dbReference>
<gene>
    <name evidence="7" type="ORF">GXW79_07715</name>
</gene>
<dbReference type="CDD" id="cd01085">
    <property type="entry name" value="APP"/>
    <property type="match status" value="1"/>
</dbReference>
<evidence type="ECO:0000259" key="4">
    <source>
        <dbReference type="Pfam" id="PF00557"/>
    </source>
</evidence>
<evidence type="ECO:0000256" key="1">
    <source>
        <dbReference type="ARBA" id="ARBA00008766"/>
    </source>
</evidence>
<dbReference type="GO" id="GO:0005737">
    <property type="term" value="C:cytoplasm"/>
    <property type="evidence" value="ECO:0007669"/>
    <property type="project" value="UniProtKB-ARBA"/>
</dbReference>
<reference evidence="7" key="2">
    <citation type="journal article" date="2021" name="Syst. Appl. Microbiol.">
        <title>Roseomonas hellenica sp. nov., isolated from roots of wild-growing Alkanna tinctoria.</title>
        <authorList>
            <person name="Rat A."/>
            <person name="Naranjo H.D."/>
            <person name="Lebbe L."/>
            <person name="Cnockaert M."/>
            <person name="Krigas N."/>
            <person name="Grigoriadou K."/>
            <person name="Maloupa E."/>
            <person name="Willems A."/>
        </authorList>
    </citation>
    <scope>NUCLEOTIDE SEQUENCE</scope>
    <source>
        <strain evidence="7">LMG 28251</strain>
    </source>
</reference>
<dbReference type="SUPFAM" id="SSF53092">
    <property type="entry name" value="Creatinase/prolidase N-terminal domain"/>
    <property type="match status" value="1"/>
</dbReference>
<reference evidence="7" key="1">
    <citation type="submission" date="2020-01" db="EMBL/GenBank/DDBJ databases">
        <authorList>
            <person name="Rat A."/>
        </authorList>
    </citation>
    <scope>NUCLEOTIDE SEQUENCE</scope>
    <source>
        <strain evidence="7">LMG 28251</strain>
    </source>
</reference>
<feature type="domain" description="Creatinase N-terminal" evidence="5">
    <location>
        <begin position="35"/>
        <end position="143"/>
    </location>
</feature>
<dbReference type="PANTHER" id="PTHR43763:SF6">
    <property type="entry name" value="XAA-PRO AMINOPEPTIDASE 1"/>
    <property type="match status" value="1"/>
</dbReference>
<evidence type="ECO:0000256" key="3">
    <source>
        <dbReference type="ARBA" id="ARBA00022801"/>
    </source>
</evidence>
<dbReference type="SUPFAM" id="SSF55920">
    <property type="entry name" value="Creatinase/aminopeptidase"/>
    <property type="match status" value="1"/>
</dbReference>
<dbReference type="AlphaFoldDB" id="A0AAF1JWR4"/>
<dbReference type="Gene3D" id="3.40.350.10">
    <property type="entry name" value="Creatinase/prolidase N-terminal domain"/>
    <property type="match status" value="2"/>
</dbReference>
<organism evidence="7 8">
    <name type="scientific">Plastoroseomonas arctica</name>
    <dbReference type="NCBI Taxonomy" id="1509237"/>
    <lineage>
        <taxon>Bacteria</taxon>
        <taxon>Pseudomonadati</taxon>
        <taxon>Pseudomonadota</taxon>
        <taxon>Alphaproteobacteria</taxon>
        <taxon>Acetobacterales</taxon>
        <taxon>Acetobacteraceae</taxon>
        <taxon>Plastoroseomonas</taxon>
    </lineage>
</organism>
<name>A0AAF1JWR4_9PROT</name>
<evidence type="ECO:0000313" key="8">
    <source>
        <dbReference type="Proteomes" id="UP001196068"/>
    </source>
</evidence>
<comment type="caution">
    <text evidence="7">The sequence shown here is derived from an EMBL/GenBank/DDBJ whole genome shotgun (WGS) entry which is preliminary data.</text>
</comment>
<evidence type="ECO:0000259" key="5">
    <source>
        <dbReference type="Pfam" id="PF01321"/>
    </source>
</evidence>
<evidence type="ECO:0000313" key="7">
    <source>
        <dbReference type="EMBL" id="MBR0654962.1"/>
    </source>
</evidence>
<feature type="domain" description="Peptidase M24 C-terminal" evidence="6">
    <location>
        <begin position="557"/>
        <end position="617"/>
    </location>
</feature>
<dbReference type="PANTHER" id="PTHR43763">
    <property type="entry name" value="XAA-PRO AMINOPEPTIDASE 1"/>
    <property type="match status" value="1"/>
</dbReference>
<dbReference type="GO" id="GO:0070006">
    <property type="term" value="F:metalloaminopeptidase activity"/>
    <property type="evidence" value="ECO:0007669"/>
    <property type="project" value="InterPro"/>
</dbReference>
<dbReference type="EMBL" id="JAAEDH010000007">
    <property type="protein sequence ID" value="MBR0654962.1"/>
    <property type="molecule type" value="Genomic_DNA"/>
</dbReference>
<sequence length="617" mass="66239">MQHWSCDRTAWLPVDACNYLVTPREDATHVTADQRLAALRTRLAAVGIDGMLVPRADEHLGEYVPASAERLAWLTGFTGSAGMAIVLRERAAIFTDGRYTLQVTQQTDPALWERRHLTEEPPAEWLRANAAGLRIGFDPWLYAEPALARFEAAGITLVPLETNPIDTAWADRPAPPGAPLIAHPTRFAGREAAEKRAELAATLSAAGQDAVVLADPASSAWLLNIRGQDVPFTPLALAFAIAKSSGAVDLFIDPDRADAETRAHLGNAVRLRPRGEFLAALDALGGQRVRIDPDATPAAIARHLRAAGAVLHLAEDPCRMPRACKNATEQAGARNAHHRDGAAMVRFLAWFTATAPGGALTEISAAEALLAERAKDPMFRGESFPAIAGSGPHGAIVHYRVSPESNRAIAPDEVFLLDSGGQYADGTTDITRTLWTGPGPAPALLRARATRVLRGHIALASLCFPEGVAGPHLDAIARRPLWDAGEDFDHGTGHGVGSYLSVHEGPVAFSRAARPVPLREGMILSDEPGFYAVGEYGIRLENLILVRRAERPGANRPFLDFETLTLAPFDRALIEPALLTPAERCWLDGYHARVLAEIGPLLDAPTLAWLDTACAPL</sequence>
<dbReference type="InterPro" id="IPR000587">
    <property type="entry name" value="Creatinase_N"/>
</dbReference>
<dbReference type="InterPro" id="IPR050422">
    <property type="entry name" value="X-Pro_aminopeptidase_P"/>
</dbReference>
<evidence type="ECO:0000259" key="6">
    <source>
        <dbReference type="Pfam" id="PF16188"/>
    </source>
</evidence>
<dbReference type="GO" id="GO:0046872">
    <property type="term" value="F:metal ion binding"/>
    <property type="evidence" value="ECO:0007669"/>
    <property type="project" value="UniProtKB-KW"/>
</dbReference>
<keyword evidence="2" id="KW-0479">Metal-binding</keyword>
<dbReference type="Gene3D" id="3.90.230.10">
    <property type="entry name" value="Creatinase/methionine aminopeptidase superfamily"/>
    <property type="match status" value="1"/>
</dbReference>
<dbReference type="InterPro" id="IPR000994">
    <property type="entry name" value="Pept_M24"/>
</dbReference>
<comment type="similarity">
    <text evidence="1">Belongs to the peptidase M24B family.</text>
</comment>
<dbReference type="InterPro" id="IPR033740">
    <property type="entry name" value="Pept_M24B"/>
</dbReference>
<dbReference type="Pfam" id="PF00557">
    <property type="entry name" value="Peptidase_M24"/>
    <property type="match status" value="1"/>
</dbReference>